<comment type="caution">
    <text evidence="1">The sequence shown here is derived from an EMBL/GenBank/DDBJ whole genome shotgun (WGS) entry which is preliminary data.</text>
</comment>
<accession>A0ABQ9XE58</accession>
<proteinExistence type="predicted"/>
<sequence length="88" mass="9794">MGTKRKYFGRASRVHTTSDATKHCRLGEVVALFRSGIALFIRADLNTGTTTACPTFASPPLTAHTLSNCLLSRQKEQERETEQQLKLE</sequence>
<dbReference type="Proteomes" id="UP001281761">
    <property type="component" value="Unassembled WGS sequence"/>
</dbReference>
<dbReference type="EMBL" id="JARBJD010000175">
    <property type="protein sequence ID" value="KAK2948520.1"/>
    <property type="molecule type" value="Genomic_DNA"/>
</dbReference>
<name>A0ABQ9XE58_9EUKA</name>
<gene>
    <name evidence="1" type="ORF">BLNAU_16589</name>
</gene>
<organism evidence="1 2">
    <name type="scientific">Blattamonas nauphoetae</name>
    <dbReference type="NCBI Taxonomy" id="2049346"/>
    <lineage>
        <taxon>Eukaryota</taxon>
        <taxon>Metamonada</taxon>
        <taxon>Preaxostyla</taxon>
        <taxon>Oxymonadida</taxon>
        <taxon>Blattamonas</taxon>
    </lineage>
</organism>
<evidence type="ECO:0000313" key="1">
    <source>
        <dbReference type="EMBL" id="KAK2948520.1"/>
    </source>
</evidence>
<evidence type="ECO:0000313" key="2">
    <source>
        <dbReference type="Proteomes" id="UP001281761"/>
    </source>
</evidence>
<protein>
    <submittedName>
        <fullName evidence="1">Uncharacterized protein</fullName>
    </submittedName>
</protein>
<reference evidence="1 2" key="1">
    <citation type="journal article" date="2022" name="bioRxiv">
        <title>Genomics of Preaxostyla Flagellates Illuminates Evolutionary Transitions and the Path Towards Mitochondrial Loss.</title>
        <authorList>
            <person name="Novak L.V.F."/>
            <person name="Treitli S.C."/>
            <person name="Pyrih J."/>
            <person name="Halakuc P."/>
            <person name="Pipaliya S.V."/>
            <person name="Vacek V."/>
            <person name="Brzon O."/>
            <person name="Soukal P."/>
            <person name="Eme L."/>
            <person name="Dacks J.B."/>
            <person name="Karnkowska A."/>
            <person name="Elias M."/>
            <person name="Hampl V."/>
        </authorList>
    </citation>
    <scope>NUCLEOTIDE SEQUENCE [LARGE SCALE GENOMIC DNA]</scope>
    <source>
        <strain evidence="1">NAU3</strain>
        <tissue evidence="1">Gut</tissue>
    </source>
</reference>
<keyword evidence="2" id="KW-1185">Reference proteome</keyword>